<dbReference type="InterPro" id="IPR029320">
    <property type="entry name" value="Acyl-CoA_ox_N"/>
</dbReference>
<comment type="catalytic activity">
    <reaction evidence="1">
        <text>a 2,3-saturated acyl-CoA + O2 = a (2E)-enoyl-CoA + H2O2</text>
        <dbReference type="Rhea" id="RHEA:38959"/>
        <dbReference type="ChEBI" id="CHEBI:15379"/>
        <dbReference type="ChEBI" id="CHEBI:16240"/>
        <dbReference type="ChEBI" id="CHEBI:58856"/>
        <dbReference type="ChEBI" id="CHEBI:65111"/>
        <dbReference type="EC" id="1.3.3.6"/>
    </reaction>
</comment>
<evidence type="ECO:0000313" key="18">
    <source>
        <dbReference type="EMBL" id="CDJ42775.1"/>
    </source>
</evidence>
<evidence type="ECO:0000256" key="9">
    <source>
        <dbReference type="ARBA" id="ARBA00023098"/>
    </source>
</evidence>
<evidence type="ECO:0000256" key="10">
    <source>
        <dbReference type="ARBA" id="ARBA00023140"/>
    </source>
</evidence>
<evidence type="ECO:0000256" key="3">
    <source>
        <dbReference type="ARBA" id="ARBA00004275"/>
    </source>
</evidence>
<feature type="active site" description="Proton acceptor" evidence="12">
    <location>
        <position position="427"/>
    </location>
</feature>
<dbReference type="GO" id="GO:0005504">
    <property type="term" value="F:fatty acid binding"/>
    <property type="evidence" value="ECO:0007669"/>
    <property type="project" value="TreeGrafter"/>
</dbReference>
<dbReference type="GO" id="GO:0003997">
    <property type="term" value="F:acyl-CoA oxidase activity"/>
    <property type="evidence" value="ECO:0007669"/>
    <property type="project" value="UniProtKB-EC"/>
</dbReference>
<dbReference type="PANTHER" id="PTHR10909:SF250">
    <property type="entry name" value="PEROXISOMAL ACYL-COENZYME A OXIDASE 1"/>
    <property type="match status" value="1"/>
</dbReference>
<evidence type="ECO:0000256" key="6">
    <source>
        <dbReference type="ARBA" id="ARBA00022827"/>
    </source>
</evidence>
<dbReference type="Gene3D" id="2.40.110.10">
    <property type="entry name" value="Butyryl-CoA Dehydrogenase, subunit A, domain 2"/>
    <property type="match status" value="1"/>
</dbReference>
<evidence type="ECO:0000259" key="14">
    <source>
        <dbReference type="Pfam" id="PF01756"/>
    </source>
</evidence>
<dbReference type="GO" id="GO:0071949">
    <property type="term" value="F:FAD binding"/>
    <property type="evidence" value="ECO:0007669"/>
    <property type="project" value="InterPro"/>
</dbReference>
<keyword evidence="19" id="KW-1185">Reference proteome</keyword>
<evidence type="ECO:0000256" key="7">
    <source>
        <dbReference type="ARBA" id="ARBA00022832"/>
    </source>
</evidence>
<dbReference type="InterPro" id="IPR009100">
    <property type="entry name" value="AcylCoA_DH/oxidase_NM_dom_sf"/>
</dbReference>
<dbReference type="InterPro" id="IPR055060">
    <property type="entry name" value="ACOX_C_alpha1"/>
</dbReference>
<keyword evidence="9" id="KW-0443">Lipid metabolism</keyword>
<feature type="domain" description="Acyl-CoA oxidase C-terminal" evidence="14">
    <location>
        <begin position="488"/>
        <end position="666"/>
    </location>
</feature>
<evidence type="ECO:0000256" key="4">
    <source>
        <dbReference type="ARBA" id="ARBA00006288"/>
    </source>
</evidence>
<proteinExistence type="inferred from homology"/>
<dbReference type="InterPro" id="IPR012258">
    <property type="entry name" value="Acyl-CoA_oxidase"/>
</dbReference>
<dbReference type="InterPro" id="IPR006091">
    <property type="entry name" value="Acyl-CoA_Oxase/DH_mid-dom"/>
</dbReference>
<dbReference type="EMBL" id="HG675735">
    <property type="protein sequence ID" value="CDJ42775.1"/>
    <property type="molecule type" value="Genomic_DNA"/>
</dbReference>
<evidence type="ECO:0000259" key="17">
    <source>
        <dbReference type="Pfam" id="PF22924"/>
    </source>
</evidence>
<name>U6L4S4_EIMTE</name>
<dbReference type="GO" id="GO:0033540">
    <property type="term" value="P:fatty acid beta-oxidation using acyl-CoA oxidase"/>
    <property type="evidence" value="ECO:0007669"/>
    <property type="project" value="TreeGrafter"/>
</dbReference>
<dbReference type="InterPro" id="IPR037069">
    <property type="entry name" value="AcylCoA_DH/ox_N_sf"/>
</dbReference>
<dbReference type="Pfam" id="PF01756">
    <property type="entry name" value="ACOX"/>
    <property type="match status" value="1"/>
</dbReference>
<dbReference type="OMA" id="ERDQCTF"/>
<evidence type="ECO:0000256" key="12">
    <source>
        <dbReference type="PIRSR" id="PIRSR000168-1"/>
    </source>
</evidence>
<dbReference type="SUPFAM" id="SSF56645">
    <property type="entry name" value="Acyl-CoA dehydrogenase NM domain-like"/>
    <property type="match status" value="1"/>
</dbReference>
<evidence type="ECO:0000256" key="13">
    <source>
        <dbReference type="PIRSR" id="PIRSR000168-2"/>
    </source>
</evidence>
<accession>U6L4S4</accession>
<dbReference type="InterPro" id="IPR046373">
    <property type="entry name" value="Acyl-CoA_Oxase/DH_mid-dom_sf"/>
</dbReference>
<feature type="domain" description="Acyl-coenzyme A oxidase N-terminal" evidence="16">
    <location>
        <begin position="22"/>
        <end position="136"/>
    </location>
</feature>
<reference evidence="18" key="1">
    <citation type="submission" date="2013-10" db="EMBL/GenBank/DDBJ databases">
        <title>Genomic analysis of the causative agents of coccidiosis in chickens.</title>
        <authorList>
            <person name="Reid A.J."/>
            <person name="Blake D."/>
            <person name="Billington K."/>
            <person name="Browne H."/>
            <person name="Dunn M."/>
            <person name="Hung S."/>
            <person name="Kawahara F."/>
            <person name="Miranda-Saavedra D."/>
            <person name="Mourier T."/>
            <person name="Nagra H."/>
            <person name="Otto T.D."/>
            <person name="Rawlings N."/>
            <person name="Sanchez A."/>
            <person name="Sanders M."/>
            <person name="Subramaniam C."/>
            <person name="Tay Y."/>
            <person name="Dear P."/>
            <person name="Doerig C."/>
            <person name="Gruber A."/>
            <person name="Parkinson J."/>
            <person name="Shirley M."/>
            <person name="Wan K.L."/>
            <person name="Berriman M."/>
            <person name="Tomley F."/>
            <person name="Pain A."/>
        </authorList>
    </citation>
    <scope>NUCLEOTIDE SEQUENCE [LARGE SCALE GENOMIC DNA]</scope>
    <source>
        <strain evidence="18">Houghton</strain>
    </source>
</reference>
<dbReference type="AlphaFoldDB" id="U6L4S4"/>
<dbReference type="GO" id="GO:0055088">
    <property type="term" value="P:lipid homeostasis"/>
    <property type="evidence" value="ECO:0007669"/>
    <property type="project" value="TreeGrafter"/>
</dbReference>
<dbReference type="FunFam" id="2.40.110.10:FF:000003">
    <property type="entry name" value="Acyl-coenzyme A oxidase"/>
    <property type="match status" value="1"/>
</dbReference>
<evidence type="ECO:0000259" key="16">
    <source>
        <dbReference type="Pfam" id="PF14749"/>
    </source>
</evidence>
<dbReference type="VEuPathDB" id="ToxoDB:ETH2_1512200"/>
<reference evidence="18" key="2">
    <citation type="submission" date="2013-10" db="EMBL/GenBank/DDBJ databases">
        <authorList>
            <person name="Aslett M."/>
        </authorList>
    </citation>
    <scope>NUCLEOTIDE SEQUENCE [LARGE SCALE GENOMIC DNA]</scope>
    <source>
        <strain evidence="18">Houghton</strain>
    </source>
</reference>
<evidence type="ECO:0000256" key="2">
    <source>
        <dbReference type="ARBA" id="ARBA00001974"/>
    </source>
</evidence>
<feature type="binding site" evidence="13">
    <location>
        <position position="143"/>
    </location>
    <ligand>
        <name>FAD</name>
        <dbReference type="ChEBI" id="CHEBI:57692"/>
    </ligand>
</feature>
<dbReference type="Proteomes" id="UP000030747">
    <property type="component" value="Unassembled WGS sequence"/>
</dbReference>
<dbReference type="GO" id="GO:0005777">
    <property type="term" value="C:peroxisome"/>
    <property type="evidence" value="ECO:0007669"/>
    <property type="project" value="UniProtKB-SubCell"/>
</dbReference>
<dbReference type="GeneID" id="25255475"/>
<comment type="subcellular location">
    <subcellularLocation>
        <location evidence="3">Peroxisome</location>
    </subcellularLocation>
</comment>
<dbReference type="PANTHER" id="PTHR10909">
    <property type="entry name" value="ELECTRON TRANSPORT OXIDOREDUCTASE"/>
    <property type="match status" value="1"/>
</dbReference>
<dbReference type="Gene3D" id="1.10.540.10">
    <property type="entry name" value="Acyl-CoA dehydrogenase/oxidase, N-terminal domain"/>
    <property type="match status" value="1"/>
</dbReference>
<keyword evidence="7" id="KW-0276">Fatty acid metabolism</keyword>
<evidence type="ECO:0000256" key="11">
    <source>
        <dbReference type="PIRNR" id="PIRNR000168"/>
    </source>
</evidence>
<dbReference type="VEuPathDB" id="ToxoDB:ETH_00032045"/>
<feature type="binding site" evidence="13">
    <location>
        <position position="182"/>
    </location>
    <ligand>
        <name>FAD</name>
        <dbReference type="ChEBI" id="CHEBI:57692"/>
    </ligand>
</feature>
<sequence length="677" mass="76344">MTDGKYINEDLKRERENPPFDLEALAVAIYGKEMYPKLNKLQRLFAKNENLDLRHTWSCDNKTRYILACRIAEELAHLARKHNLLDDPELVGALQVMVGEEMFLLLHLTMFMCTLEAMCNEEQAKHWMPLARDFRILGTYAQTELSHGSNVSRLETEAVFDEETDEFVLNTPSLTARKWWVGGLAKSCTHCILMARLKIKGKDWGVHPFILQVRDLNDHKSLPGVTLLHIGQKIGYQGVDNGSLHLKNVRIPRKNLLMRFCEVDRDGTYRTTRSRKLLYSTLTFTRKQIIRSAGAHLSRSIVVAIRYSAVRRQFASPGDVDGAEQQVLNYSTTQRTLLPLLGMSIAFIQTGQWTDELYQAFKAEADRDVFDKLEEVHLVTSCLKAYMTLAAAEGIEQCRRACGGHGYLQASGVSLHLVSYLPQVTYEGDFVILSLQAGRLLLKVVGNRMAGNIPSGALTSSVRHLYTFDFDSVSEVAVVTKEDLLSFNWMIKAFEKRACVLVYMTAQRFSSLGGPSSASAFEAIKVDLTKMTVAHAQLLVVRNCLSSLEQLQREGQQPVQRVLECLFRSLALAWLDDHLAEFLTAKAADVESHTLIKETLADACAEARKTAVLVADSFGHSDNFLNSALGRYDGDVYRALFDSTKLDSLNQQDVSESYKLYIQYILHPERKTARPKL</sequence>
<evidence type="ECO:0000256" key="5">
    <source>
        <dbReference type="ARBA" id="ARBA00022630"/>
    </source>
</evidence>
<dbReference type="InterPro" id="IPR002655">
    <property type="entry name" value="Acyl-CoA_oxidase_C"/>
</dbReference>
<protein>
    <recommendedName>
        <fullName evidence="11">Acyl-coenzyme A oxidase</fullName>
    </recommendedName>
</protein>
<dbReference type="SUPFAM" id="SSF47203">
    <property type="entry name" value="Acyl-CoA dehydrogenase C-terminal domain-like"/>
    <property type="match status" value="2"/>
</dbReference>
<evidence type="ECO:0000313" key="19">
    <source>
        <dbReference type="Proteomes" id="UP000030747"/>
    </source>
</evidence>
<keyword evidence="5 11" id="KW-0285">Flavoprotein</keyword>
<evidence type="ECO:0000256" key="8">
    <source>
        <dbReference type="ARBA" id="ARBA00023002"/>
    </source>
</evidence>
<dbReference type="OrthoDB" id="354133at2759"/>
<gene>
    <name evidence="18" type="ORF">ETH_00032045</name>
</gene>
<dbReference type="Pfam" id="PF22924">
    <property type="entry name" value="ACOX_C_alpha1"/>
    <property type="match status" value="1"/>
</dbReference>
<comment type="similarity">
    <text evidence="4 11">Belongs to the acyl-CoA oxidase family.</text>
</comment>
<dbReference type="RefSeq" id="XP_013233525.1">
    <property type="nucleotide sequence ID" value="XM_013378071.1"/>
</dbReference>
<evidence type="ECO:0000256" key="1">
    <source>
        <dbReference type="ARBA" id="ARBA00001201"/>
    </source>
</evidence>
<evidence type="ECO:0000259" key="15">
    <source>
        <dbReference type="Pfam" id="PF02770"/>
    </source>
</evidence>
<dbReference type="Gene3D" id="1.20.140.10">
    <property type="entry name" value="Butyryl-CoA Dehydrogenase, subunit A, domain 3"/>
    <property type="match status" value="2"/>
</dbReference>
<dbReference type="FunFam" id="1.20.140.10:FF:000015">
    <property type="entry name" value="Acyl-coenzyme A oxidase"/>
    <property type="match status" value="1"/>
</dbReference>
<dbReference type="Pfam" id="PF14749">
    <property type="entry name" value="Acyl-CoA_ox_N"/>
    <property type="match status" value="1"/>
</dbReference>
<organism evidence="18 19">
    <name type="scientific">Eimeria tenella</name>
    <name type="common">Coccidian parasite</name>
    <dbReference type="NCBI Taxonomy" id="5802"/>
    <lineage>
        <taxon>Eukaryota</taxon>
        <taxon>Sar</taxon>
        <taxon>Alveolata</taxon>
        <taxon>Apicomplexa</taxon>
        <taxon>Conoidasida</taxon>
        <taxon>Coccidia</taxon>
        <taxon>Eucoccidiorida</taxon>
        <taxon>Eimeriorina</taxon>
        <taxon>Eimeriidae</taxon>
        <taxon>Eimeria</taxon>
    </lineage>
</organism>
<keyword evidence="8" id="KW-0560">Oxidoreductase</keyword>
<dbReference type="InterPro" id="IPR036250">
    <property type="entry name" value="AcylCo_DH-like_C"/>
</dbReference>
<comment type="cofactor">
    <cofactor evidence="2">
        <name>FAD</name>
        <dbReference type="ChEBI" id="CHEBI:57692"/>
    </cofactor>
</comment>
<feature type="domain" description="Acyl-CoA oxidase/dehydrogenase middle" evidence="15">
    <location>
        <begin position="140"/>
        <end position="249"/>
    </location>
</feature>
<keyword evidence="6 11" id="KW-0274">FAD</keyword>
<feature type="domain" description="Acyl-CoA oxidase C-alpha1" evidence="17">
    <location>
        <begin position="279"/>
        <end position="442"/>
    </location>
</feature>
<dbReference type="PIRSF" id="PIRSF000168">
    <property type="entry name" value="Acyl-CoA_oxidase"/>
    <property type="match status" value="1"/>
</dbReference>
<dbReference type="Pfam" id="PF02770">
    <property type="entry name" value="Acyl-CoA_dh_M"/>
    <property type="match status" value="1"/>
</dbReference>
<keyword evidence="10" id="KW-0576">Peroxisome</keyword>